<reference evidence="1 2" key="1">
    <citation type="submission" date="2024-07" db="EMBL/GenBank/DDBJ databases">
        <title>Section-level genome sequencing and comparative genomics of Aspergillus sections Usti and Cavernicolus.</title>
        <authorList>
            <consortium name="Lawrence Berkeley National Laboratory"/>
            <person name="Nybo J.L."/>
            <person name="Vesth T.C."/>
            <person name="Theobald S."/>
            <person name="Frisvad J.C."/>
            <person name="Larsen T.O."/>
            <person name="Kjaerboelling I."/>
            <person name="Rothschild-Mancinelli K."/>
            <person name="Lyhne E.K."/>
            <person name="Kogle M.E."/>
            <person name="Barry K."/>
            <person name="Clum A."/>
            <person name="Na H."/>
            <person name="Ledsgaard L."/>
            <person name="Lin J."/>
            <person name="Lipzen A."/>
            <person name="Kuo A."/>
            <person name="Riley R."/>
            <person name="Mondo S."/>
            <person name="Labutti K."/>
            <person name="Haridas S."/>
            <person name="Pangalinan J."/>
            <person name="Salamov A.A."/>
            <person name="Simmons B.A."/>
            <person name="Magnuson J.K."/>
            <person name="Chen J."/>
            <person name="Drula E."/>
            <person name="Henrissat B."/>
            <person name="Wiebenga A."/>
            <person name="Lubbers R.J."/>
            <person name="Gomes A.C."/>
            <person name="Makela M.R."/>
            <person name="Stajich J."/>
            <person name="Grigoriev I.V."/>
            <person name="Mortensen U.H."/>
            <person name="De Vries R.P."/>
            <person name="Baker S.E."/>
            <person name="Andersen M.R."/>
        </authorList>
    </citation>
    <scope>NUCLEOTIDE SEQUENCE [LARGE SCALE GENOMIC DNA]</scope>
    <source>
        <strain evidence="1 2">CBS 588.65</strain>
    </source>
</reference>
<keyword evidence="2" id="KW-1185">Reference proteome</keyword>
<organism evidence="1 2">
    <name type="scientific">Aspergillus granulosus</name>
    <dbReference type="NCBI Taxonomy" id="176169"/>
    <lineage>
        <taxon>Eukaryota</taxon>
        <taxon>Fungi</taxon>
        <taxon>Dikarya</taxon>
        <taxon>Ascomycota</taxon>
        <taxon>Pezizomycotina</taxon>
        <taxon>Eurotiomycetes</taxon>
        <taxon>Eurotiomycetidae</taxon>
        <taxon>Eurotiales</taxon>
        <taxon>Aspergillaceae</taxon>
        <taxon>Aspergillus</taxon>
        <taxon>Aspergillus subgen. Nidulantes</taxon>
    </lineage>
</organism>
<dbReference type="EMBL" id="JBFXLT010000148">
    <property type="protein sequence ID" value="KAL2803185.1"/>
    <property type="molecule type" value="Genomic_DNA"/>
</dbReference>
<protein>
    <recommendedName>
        <fullName evidence="3">ABM domain-containing protein</fullName>
    </recommendedName>
</protein>
<name>A0ABR4GVU5_9EURO</name>
<dbReference type="SUPFAM" id="SSF54909">
    <property type="entry name" value="Dimeric alpha+beta barrel"/>
    <property type="match status" value="1"/>
</dbReference>
<proteinExistence type="predicted"/>
<sequence>MPTPVTEVAVLTVKPDVDVEGPAEGLFKIIERQKGFRRLKWGRWEEDPNKIQLMINWDDISDHVAFTQSGADYEELFAGLTPLIAAPPEIFHVRVDPDAINKILDYPVIELATFYHTGEGFEEALTNTLAALATSEECLGSVGGPVVEELADGEKGKGKAHYAAISWTSLEAHTAAMQQQDVKETGSVLKGAISRYEMHHIKFQ</sequence>
<accession>A0ABR4GVU5</accession>
<evidence type="ECO:0008006" key="3">
    <source>
        <dbReference type="Google" id="ProtNLM"/>
    </source>
</evidence>
<gene>
    <name evidence="1" type="ORF">BJX63DRAFT_412853</name>
</gene>
<dbReference type="InterPro" id="IPR011008">
    <property type="entry name" value="Dimeric_a/b-barrel"/>
</dbReference>
<dbReference type="Gene3D" id="3.30.70.100">
    <property type="match status" value="2"/>
</dbReference>
<comment type="caution">
    <text evidence="1">The sequence shown here is derived from an EMBL/GenBank/DDBJ whole genome shotgun (WGS) entry which is preliminary data.</text>
</comment>
<dbReference type="Proteomes" id="UP001610334">
    <property type="component" value="Unassembled WGS sequence"/>
</dbReference>
<evidence type="ECO:0000313" key="1">
    <source>
        <dbReference type="EMBL" id="KAL2803185.1"/>
    </source>
</evidence>
<evidence type="ECO:0000313" key="2">
    <source>
        <dbReference type="Proteomes" id="UP001610334"/>
    </source>
</evidence>